<dbReference type="Proteomes" id="UP001349994">
    <property type="component" value="Unassembled WGS sequence"/>
</dbReference>
<evidence type="ECO:0000313" key="2">
    <source>
        <dbReference type="Proteomes" id="UP001349994"/>
    </source>
</evidence>
<dbReference type="EMBL" id="JAYMFF010000007">
    <property type="protein sequence ID" value="MEC4175716.1"/>
    <property type="molecule type" value="Genomic_DNA"/>
</dbReference>
<gene>
    <name evidence="1" type="ORF">VIN30_04570</name>
</gene>
<proteinExistence type="predicted"/>
<sequence>MANASSIWTQEIIRNIHLPLGHTLDLISYDAVTEAIEGMYQEEFGVTLKQLVSSSGNRLLKKTTAFLAPFRFLAKNRVKFDVAVVHYPPNSVRAISLIAALKMLNCKIVTVFWGSDILALGESKTFFLERIIEASDRINLSTEKMSDEFARRFGQSYSPEIHHANFGTLALPYLDSAIRQYGKAGSKRQIGLSEDKLTIAIGHNGATRQNHIKVIDALSSLDYGAKARVQLLLHIPGATKNYVEDIGVSLESCGIDHVVLTEGYPLADIAKVRVATDIFLHAQQSDGLSSSVRECLYSDSILVNPKWISYKELDRLGIEYVTYDAYDELPGLIRSILDDEIVLDTKGNKEIIGSHYSWQTLCGAWRDLLEF</sequence>
<protein>
    <recommendedName>
        <fullName evidence="3">Glycosyltransferase</fullName>
    </recommendedName>
</protein>
<dbReference type="Gene3D" id="3.40.50.2000">
    <property type="entry name" value="Glycogen Phosphorylase B"/>
    <property type="match status" value="2"/>
</dbReference>
<dbReference type="SUPFAM" id="SSF53756">
    <property type="entry name" value="UDP-Glycosyltransferase/glycogen phosphorylase"/>
    <property type="match status" value="1"/>
</dbReference>
<keyword evidence="2" id="KW-1185">Reference proteome</keyword>
<name>A0ABU6IH57_9ACTN</name>
<evidence type="ECO:0000313" key="1">
    <source>
        <dbReference type="EMBL" id="MEC4175716.1"/>
    </source>
</evidence>
<dbReference type="RefSeq" id="WP_338209643.1">
    <property type="nucleotide sequence ID" value="NZ_JAYMFF010000007.1"/>
</dbReference>
<accession>A0ABU6IH57</accession>
<comment type="caution">
    <text evidence="1">The sequence shown here is derived from an EMBL/GenBank/DDBJ whole genome shotgun (WGS) entry which is preliminary data.</text>
</comment>
<evidence type="ECO:0008006" key="3">
    <source>
        <dbReference type="Google" id="ProtNLM"/>
    </source>
</evidence>
<organism evidence="1 2">
    <name type="scientific">Adlercreutzia wanghongyangiae</name>
    <dbReference type="NCBI Taxonomy" id="3111451"/>
    <lineage>
        <taxon>Bacteria</taxon>
        <taxon>Bacillati</taxon>
        <taxon>Actinomycetota</taxon>
        <taxon>Coriobacteriia</taxon>
        <taxon>Eggerthellales</taxon>
        <taxon>Eggerthellaceae</taxon>
        <taxon>Adlercreutzia</taxon>
    </lineage>
</organism>
<reference evidence="1 2" key="1">
    <citation type="submission" date="2024-01" db="EMBL/GenBank/DDBJ databases">
        <title>novel species in genus Adlercreutzia.</title>
        <authorList>
            <person name="Liu X."/>
        </authorList>
    </citation>
    <scope>NUCLEOTIDE SEQUENCE [LARGE SCALE GENOMIC DNA]</scope>
    <source>
        <strain evidence="1 2">R7</strain>
    </source>
</reference>